<proteinExistence type="predicted"/>
<evidence type="ECO:0000313" key="2">
    <source>
        <dbReference type="Proteomes" id="UP000680866"/>
    </source>
</evidence>
<accession>A0A810N6H9</accession>
<keyword evidence="2" id="KW-1185">Reference proteome</keyword>
<dbReference type="Proteomes" id="UP000680866">
    <property type="component" value="Chromosome"/>
</dbReference>
<gene>
    <name evidence="1" type="ORF">Prubr_63920</name>
</gene>
<name>A0A810N6H9_9ACTN</name>
<sequence>MPANGEFRLQHPGSGGTVSARRLRLGPGLRILVAALAAAACASCSSGPASVSTAATSPTLLVHDVRGSKSTAGITGYLRHLSDADCFVLESDLGADVLARQVAVWPPGTRVWRSDGQVAGVDVPGAGRIPVDGRVVGGGGYANATNGFARNLPDVSPECLSSGGEFVLIHEIAEAT</sequence>
<protein>
    <submittedName>
        <fullName evidence="1">Uncharacterized protein</fullName>
    </submittedName>
</protein>
<evidence type="ECO:0000313" key="1">
    <source>
        <dbReference type="EMBL" id="BCJ69371.1"/>
    </source>
</evidence>
<organism evidence="1 2">
    <name type="scientific">Polymorphospora rubra</name>
    <dbReference type="NCBI Taxonomy" id="338584"/>
    <lineage>
        <taxon>Bacteria</taxon>
        <taxon>Bacillati</taxon>
        <taxon>Actinomycetota</taxon>
        <taxon>Actinomycetes</taxon>
        <taxon>Micromonosporales</taxon>
        <taxon>Micromonosporaceae</taxon>
        <taxon>Polymorphospora</taxon>
    </lineage>
</organism>
<reference evidence="1" key="1">
    <citation type="submission" date="2020-08" db="EMBL/GenBank/DDBJ databases">
        <title>Whole genome shotgun sequence of Polymorphospora rubra NBRC 101157.</title>
        <authorList>
            <person name="Komaki H."/>
            <person name="Tamura T."/>
        </authorList>
    </citation>
    <scope>NUCLEOTIDE SEQUENCE</scope>
    <source>
        <strain evidence="1">NBRC 101157</strain>
    </source>
</reference>
<dbReference type="AlphaFoldDB" id="A0A810N6H9"/>
<dbReference type="EMBL" id="AP023359">
    <property type="protein sequence ID" value="BCJ69371.1"/>
    <property type="molecule type" value="Genomic_DNA"/>
</dbReference>
<dbReference type="KEGG" id="pry:Prubr_63920"/>